<keyword evidence="4 6" id="KW-1133">Transmembrane helix</keyword>
<keyword evidence="2" id="KW-1003">Cell membrane</keyword>
<feature type="transmembrane region" description="Helical" evidence="6">
    <location>
        <begin position="133"/>
        <end position="155"/>
    </location>
</feature>
<evidence type="ECO:0000256" key="4">
    <source>
        <dbReference type="ARBA" id="ARBA00022989"/>
    </source>
</evidence>
<evidence type="ECO:0000256" key="6">
    <source>
        <dbReference type="SAM" id="Phobius"/>
    </source>
</evidence>
<evidence type="ECO:0000259" key="7">
    <source>
        <dbReference type="Pfam" id="PF05425"/>
    </source>
</evidence>
<evidence type="ECO:0000256" key="2">
    <source>
        <dbReference type="ARBA" id="ARBA00022475"/>
    </source>
</evidence>
<dbReference type="PANTHER" id="PTHR34820">
    <property type="entry name" value="INNER MEMBRANE PROTEIN YEBZ"/>
    <property type="match status" value="1"/>
</dbReference>
<dbReference type="PANTHER" id="PTHR34820:SF4">
    <property type="entry name" value="INNER MEMBRANE PROTEIN YEBZ"/>
    <property type="match status" value="1"/>
</dbReference>
<evidence type="ECO:0000256" key="3">
    <source>
        <dbReference type="ARBA" id="ARBA00022692"/>
    </source>
</evidence>
<feature type="transmembrane region" description="Helical" evidence="6">
    <location>
        <begin position="106"/>
        <end position="126"/>
    </location>
</feature>
<feature type="domain" description="Copper resistance protein D" evidence="7">
    <location>
        <begin position="199"/>
        <end position="298"/>
    </location>
</feature>
<feature type="transmembrane region" description="Helical" evidence="6">
    <location>
        <begin position="66"/>
        <end position="86"/>
    </location>
</feature>
<evidence type="ECO:0000313" key="8">
    <source>
        <dbReference type="EMBL" id="OZI40486.1"/>
    </source>
</evidence>
<dbReference type="EMBL" id="NEVL01000001">
    <property type="protein sequence ID" value="OZI40486.1"/>
    <property type="molecule type" value="Genomic_DNA"/>
</dbReference>
<name>A0A261SSX1_9BORD</name>
<keyword evidence="5 6" id="KW-0472">Membrane</keyword>
<dbReference type="Pfam" id="PF05425">
    <property type="entry name" value="CopD"/>
    <property type="match status" value="1"/>
</dbReference>
<feature type="transmembrane region" description="Helical" evidence="6">
    <location>
        <begin position="20"/>
        <end position="46"/>
    </location>
</feature>
<dbReference type="InterPro" id="IPR008457">
    <property type="entry name" value="Cu-R_CopD_dom"/>
</dbReference>
<feature type="transmembrane region" description="Helical" evidence="6">
    <location>
        <begin position="167"/>
        <end position="187"/>
    </location>
</feature>
<evidence type="ECO:0000256" key="1">
    <source>
        <dbReference type="ARBA" id="ARBA00004651"/>
    </source>
</evidence>
<accession>A0A261SSX1</accession>
<protein>
    <submittedName>
        <fullName evidence="8">Cu resistance protein</fullName>
    </submittedName>
</protein>
<sequence>MAGPVEGRPQDPRRLEIHGQMTVAVLMALCRYGAALMPMLIFGACLMRAVGRLPYPAAAAAWQRRAATVGLLCAAALLPLQAATIAGEPAAMVQPALLWQVATLTGYGQAWMAKAVLAVLLVGAAWRGAGNTALLWLAGGVLAATGASGHAAMHGGTIGLLHVSNNIVHILCAAFWLGALAVVLPLLHRWPRDQAEAGRALARFSSAGHWAVAGVMATGALNTWLILRDAGLNLQSPYQWLLALKAGLALLMAALALANRYYWVPRLARGGQAMRVLRRQAAMVLCAGLAAVLLVSLLGMLSPA</sequence>
<dbReference type="GO" id="GO:0006825">
    <property type="term" value="P:copper ion transport"/>
    <property type="evidence" value="ECO:0007669"/>
    <property type="project" value="InterPro"/>
</dbReference>
<reference evidence="8 9" key="1">
    <citation type="submission" date="2017-05" db="EMBL/GenBank/DDBJ databases">
        <title>Complete and WGS of Bordetella genogroups.</title>
        <authorList>
            <person name="Spilker T."/>
            <person name="LiPuma J."/>
        </authorList>
    </citation>
    <scope>NUCLEOTIDE SEQUENCE [LARGE SCALE GENOMIC DNA]</scope>
    <source>
        <strain evidence="8 9">AU17610</strain>
    </source>
</reference>
<dbReference type="Proteomes" id="UP000217005">
    <property type="component" value="Unassembled WGS sequence"/>
</dbReference>
<gene>
    <name evidence="8" type="ORF">CEG14_01585</name>
</gene>
<organism evidence="8 9">
    <name type="scientific">Bordetella genomosp. 1</name>
    <dbReference type="NCBI Taxonomy" id="1395607"/>
    <lineage>
        <taxon>Bacteria</taxon>
        <taxon>Pseudomonadati</taxon>
        <taxon>Pseudomonadota</taxon>
        <taxon>Betaproteobacteria</taxon>
        <taxon>Burkholderiales</taxon>
        <taxon>Alcaligenaceae</taxon>
        <taxon>Bordetella</taxon>
    </lineage>
</organism>
<feature type="transmembrane region" description="Helical" evidence="6">
    <location>
        <begin position="239"/>
        <end position="262"/>
    </location>
</feature>
<dbReference type="AlphaFoldDB" id="A0A261SSX1"/>
<proteinExistence type="predicted"/>
<evidence type="ECO:0000256" key="5">
    <source>
        <dbReference type="ARBA" id="ARBA00023136"/>
    </source>
</evidence>
<comment type="subcellular location">
    <subcellularLocation>
        <location evidence="1">Cell membrane</location>
        <topology evidence="1">Multi-pass membrane protein</topology>
    </subcellularLocation>
</comment>
<evidence type="ECO:0000313" key="9">
    <source>
        <dbReference type="Proteomes" id="UP000217005"/>
    </source>
</evidence>
<keyword evidence="3 6" id="KW-0812">Transmembrane</keyword>
<dbReference type="InterPro" id="IPR032694">
    <property type="entry name" value="CopC/D"/>
</dbReference>
<feature type="transmembrane region" description="Helical" evidence="6">
    <location>
        <begin position="282"/>
        <end position="301"/>
    </location>
</feature>
<feature type="transmembrane region" description="Helical" evidence="6">
    <location>
        <begin position="207"/>
        <end position="227"/>
    </location>
</feature>
<dbReference type="GO" id="GO:0005886">
    <property type="term" value="C:plasma membrane"/>
    <property type="evidence" value="ECO:0007669"/>
    <property type="project" value="UniProtKB-SubCell"/>
</dbReference>
<comment type="caution">
    <text evidence="8">The sequence shown here is derived from an EMBL/GenBank/DDBJ whole genome shotgun (WGS) entry which is preliminary data.</text>
</comment>